<dbReference type="AlphaFoldDB" id="A0A1Y2F1B5"/>
<gene>
    <name evidence="3" type="ORF">LY90DRAFT_501522</name>
</gene>
<feature type="transmembrane region" description="Helical" evidence="2">
    <location>
        <begin position="158"/>
        <end position="176"/>
    </location>
</feature>
<feature type="compositionally biased region" description="Low complexity" evidence="1">
    <location>
        <begin position="219"/>
        <end position="229"/>
    </location>
</feature>
<name>A0A1Y2F1B5_9FUNG</name>
<dbReference type="OrthoDB" id="2155441at2759"/>
<proteinExistence type="predicted"/>
<evidence type="ECO:0000313" key="4">
    <source>
        <dbReference type="Proteomes" id="UP000193920"/>
    </source>
</evidence>
<protein>
    <submittedName>
        <fullName evidence="3">Uncharacterized protein</fullName>
    </submittedName>
</protein>
<evidence type="ECO:0000256" key="1">
    <source>
        <dbReference type="SAM" id="MobiDB-lite"/>
    </source>
</evidence>
<feature type="transmembrane region" description="Helical" evidence="2">
    <location>
        <begin position="52"/>
        <end position="72"/>
    </location>
</feature>
<keyword evidence="2" id="KW-0812">Transmembrane</keyword>
<keyword evidence="2" id="KW-1133">Transmembrane helix</keyword>
<feature type="region of interest" description="Disordered" evidence="1">
    <location>
        <begin position="218"/>
        <end position="284"/>
    </location>
</feature>
<accession>A0A1Y2F1B5</accession>
<evidence type="ECO:0000313" key="3">
    <source>
        <dbReference type="EMBL" id="ORY77136.1"/>
    </source>
</evidence>
<feature type="transmembrane region" description="Helical" evidence="2">
    <location>
        <begin position="128"/>
        <end position="146"/>
    </location>
</feature>
<feature type="transmembrane region" description="Helical" evidence="2">
    <location>
        <begin position="84"/>
        <end position="108"/>
    </location>
</feature>
<keyword evidence="4" id="KW-1185">Reference proteome</keyword>
<dbReference type="EMBL" id="MCOG01000020">
    <property type="protein sequence ID" value="ORY77136.1"/>
    <property type="molecule type" value="Genomic_DNA"/>
</dbReference>
<dbReference type="Proteomes" id="UP000193920">
    <property type="component" value="Unassembled WGS sequence"/>
</dbReference>
<feature type="compositionally biased region" description="Low complexity" evidence="1">
    <location>
        <begin position="258"/>
        <end position="284"/>
    </location>
</feature>
<sequence length="403" mass="47225">MITFKNPYKYPHFSTDQYNIIKIHSLLFGIWIVLFLLWICEWINKLKIEIPLVKLIAWFPLMNIIILGLETYKYHIYGKNGEYSIPIILILALLLMLRTTYIYMGMLYFSKGMFIVRKMMIPDEKRSILAVTLFTALTDAVFVGLGEGSSIAMAVYRVLIYSYIFKNFIHHIYVLWKYIKQIKKDYNKAVSRIHGKQDDHLTKITYDELYSLMQPGSCHPNNHNNINNPMRFSSKQPVSESNNNNKNKEIQPPVPVRNCNLNKSLNKSQSSQMTNNGYYNSNQNENYKIPPTTINSNNKQWNNSDILLNPLSRSSTPQLKHSEIQSKNDKKLINNDTNKRKIISIEENGLLYSEILLESYNKKLILLIILLYPRSPKNYIWIPKWVIENTTQSISDNEIEYMN</sequence>
<feature type="transmembrane region" description="Helical" evidence="2">
    <location>
        <begin position="20"/>
        <end position="40"/>
    </location>
</feature>
<reference evidence="3 4" key="1">
    <citation type="submission" date="2016-08" db="EMBL/GenBank/DDBJ databases">
        <title>A Parts List for Fungal Cellulosomes Revealed by Comparative Genomics.</title>
        <authorList>
            <consortium name="DOE Joint Genome Institute"/>
            <person name="Haitjema C.H."/>
            <person name="Gilmore S.P."/>
            <person name="Henske J.K."/>
            <person name="Solomon K.V."/>
            <person name="De Groot R."/>
            <person name="Kuo A."/>
            <person name="Mondo S.J."/>
            <person name="Salamov A.A."/>
            <person name="Labutti K."/>
            <person name="Zhao Z."/>
            <person name="Chiniquy J."/>
            <person name="Barry K."/>
            <person name="Brewer H.M."/>
            <person name="Purvine S.O."/>
            <person name="Wright A.T."/>
            <person name="Boxma B."/>
            <person name="Van Alen T."/>
            <person name="Hackstein J.H."/>
            <person name="Baker S.E."/>
            <person name="Grigoriev I.V."/>
            <person name="O'Malley M.A."/>
        </authorList>
    </citation>
    <scope>NUCLEOTIDE SEQUENCE [LARGE SCALE GENOMIC DNA]</scope>
    <source>
        <strain evidence="3 4">G1</strain>
    </source>
</reference>
<organism evidence="3 4">
    <name type="scientific">Neocallimastix californiae</name>
    <dbReference type="NCBI Taxonomy" id="1754190"/>
    <lineage>
        <taxon>Eukaryota</taxon>
        <taxon>Fungi</taxon>
        <taxon>Fungi incertae sedis</taxon>
        <taxon>Chytridiomycota</taxon>
        <taxon>Chytridiomycota incertae sedis</taxon>
        <taxon>Neocallimastigomycetes</taxon>
        <taxon>Neocallimastigales</taxon>
        <taxon>Neocallimastigaceae</taxon>
        <taxon>Neocallimastix</taxon>
    </lineage>
</organism>
<keyword evidence="2" id="KW-0472">Membrane</keyword>
<comment type="caution">
    <text evidence="3">The sequence shown here is derived from an EMBL/GenBank/DDBJ whole genome shotgun (WGS) entry which is preliminary data.</text>
</comment>
<evidence type="ECO:0000256" key="2">
    <source>
        <dbReference type="SAM" id="Phobius"/>
    </source>
</evidence>